<gene>
    <name evidence="1" type="ORF">OPT61_g7194</name>
</gene>
<accession>A0ACC2I4A1</accession>
<protein>
    <submittedName>
        <fullName evidence="1">Uncharacterized protein</fullName>
    </submittedName>
</protein>
<evidence type="ECO:0000313" key="1">
    <source>
        <dbReference type="EMBL" id="KAJ8109798.1"/>
    </source>
</evidence>
<sequence>MVSISAPQPVFFPKADAAVLSCGLDPPPTYPEAVGPVFDPLNADTPCLPWSPDAQKINYPPQTEPFAPATIPDKSLRTGRYLRASLARNERLRLSMLWYYVCDMFKETEFLSGLQQKVCIAQESTGWECSIIGTLDVSAYTRLAAVGVPLGILPRGETLCAHMVSQPPGSVFLLPDMLEDWRFEQSPYVEYGGLRAYAGAPLRLQNETGDTVCFGSICVASPTPQEPLTKAQQATLARLADWIVADMVQLTRARRQRERRRMVDLLAAAEEETDVAISEEPVLRMLRTAYPGASISLQTCKSGYIELKGRDPVSLSSFSNHVWEDIEHIDDFIAKSNHLELPTDRVVRAIAIPCESVSGHSFLMVGSTDFRKIFDDIDAWFVQSCAGIISQMWHKRLLREVLVAKEKFLRGFSHQLRTPVHGILGSVELMAEELMAQKLDTAASNATASLQTASFAKTGEDHTVYLDTIKRSGRDLISIINSMITLNRWADVAITDRQYATHTMYELETELTNGLQKMISGDTRYNASVFFNHATPPNRCSLRTDIGLLRDSLLPIIINATQHTPEGLVIVTVSARPETKELVVDIKDTGVGIPAKDHQRIFELYEQVDVYSTGAGVGLTLASRFAALLKGSIQLVSSELRVGSHFRATFQEAELEFPETPLQTEPMVLWSANIPQNFRIVPSKAEALSLSNQFAMSLTCHGLAASNDTDDALFVLDFAADPEEHRASISRLPSDRVILCLVPFLEGDARIDYTPANVVYVHGPFGTRTTSLALTCAEKTMSLLKDNQVDKSPTTRDSAASPRPTSIGETNGEGVLDNEKKVAEGGEEDPSTDLHEPESACGSLKPCHHGPLSHRSRVDLSQLHREDPLSKSVANTKDSRANGQQLSHRSVPVVSIFAPSSHPIALLVDDNAINMRVMQMYCKKRDLQYVCAKDGLEAVSIFQKYQTQAVEKGELPIQLVLMDLQMPICGGIEATHRIRQLEKDGNWGKSVVFMVTGQDSIADRQAADEAGAHEWSVSEPVNILWWYAKAVEACAGQWFVDDAAGAVKCGASTQIVTAGESNVLVATVVARCVYSAALKPTLTRAAVPSIPRKHPPDARGFTMGFTLNNPLPSSMRSECRKTGKILASFVDPRQAFGPDKIIPPSVLANAKGLAILTVFKAGFLGTARFGSGVVVARLADGSWSAPSAIGTIGGGFGGQIGFELTDFVFILNDASAVRTFAQAGSLTLGGNVSIAAGPVGRNAEAAGVASLKGVAGVFSYSKTKGLFAGVSLEGSGLIERRDANEKLYGRRWTARELLSGQVPPPPAAEPLLRVLNSRVFSGVGGATGADERMYNDIPVYDDSHDNVVWQGRRGSAMGEGVRRDRTGSLGQGSQHGNDEYEYRDRPQRASTWQDDVYDRQPNTGGGINRSYSTRANPAETFDTMNGRSRSSTFGDDYSYSDRAPAPGRPSAPKPVFGQKKATLGADQAIAKFTFDPDQPGDLGFKKGEVITILKKTDSEADWWTGRIGDREGIFPRYVGFLSCHGHSNKDTATMSRPFEVGYSGFQSPPPMSYFEFSAFASKDTFSTFTRAHSQSAVLVFSSRTTFKPRNKYPRSPMLMQAVSRFRKAIMDAKNQVMMSAVQSSTGSAVMDDVNQKIGAHNAATQTASQTAIARSGIESRKRSRNSSSVSDLCDAHSTRPSQSSSENTRSAQDRRACKRARLDPEGQAKTNADADAYTERLDNLETAIANRAHYENKKKDPVYKDSISDFGRIRTTQGVLDAVFAFFDSDSLIKLHPHLTSNPRLQMVLRDLELPLQGLKNLAKTLQHSQQQSAISDLLSWLSPPESYPSLLAKSSYNDQSLRSRQEIAMKTEIDQTSLLQQDLRSIQANEGRAGHIRSGPLASLVQADHTQQLQHCQKSIEHVSTQSIPKLAEKLDVIAAQSSSLNDKREVPLQKRRTSNSLVEGGKNSTTTAAVSEGTTCTNTQDHWGPEDEAVMIEARSAPQEKANACTIQQHRERVATYAKLQTYGQAYKIVIDQLIDAAQGGPSPAHVKDMQMPDAEACYYRLHELWVRLGEILREPSDIQDLPVNIDKFYKFSICMREAHCLLRVVSHYNSTSWDVLNTGWDLARVRRLQAVMVDYVHEEPLIWSKPDVDAICAALQDAAERKARAEQREQEHAPVTASTHTARAQDMEMLKKSIQVAIQQVISSGGVQSGLTIPGQQMLHAPPQSVQPIQPVIANQQSAYINGLPDAMDIDSTPMAVLPQTQTGVGGLRALNGEILDLTIVDSYCRNWSLGRCHNPNCRRLHHPVPSELSNRPAPFATALNGGPANPQPEAHILNPAQEPPQVIPDAAARATTVPFSTIQLFLLHKM</sequence>
<dbReference type="Proteomes" id="UP001153331">
    <property type="component" value="Unassembled WGS sequence"/>
</dbReference>
<name>A0ACC2I4A1_9PLEO</name>
<organism evidence="1 2">
    <name type="scientific">Boeremia exigua</name>
    <dbReference type="NCBI Taxonomy" id="749465"/>
    <lineage>
        <taxon>Eukaryota</taxon>
        <taxon>Fungi</taxon>
        <taxon>Dikarya</taxon>
        <taxon>Ascomycota</taxon>
        <taxon>Pezizomycotina</taxon>
        <taxon>Dothideomycetes</taxon>
        <taxon>Pleosporomycetidae</taxon>
        <taxon>Pleosporales</taxon>
        <taxon>Pleosporineae</taxon>
        <taxon>Didymellaceae</taxon>
        <taxon>Boeremia</taxon>
    </lineage>
</organism>
<dbReference type="EMBL" id="JAPHNI010000570">
    <property type="protein sequence ID" value="KAJ8109798.1"/>
    <property type="molecule type" value="Genomic_DNA"/>
</dbReference>
<evidence type="ECO:0000313" key="2">
    <source>
        <dbReference type="Proteomes" id="UP001153331"/>
    </source>
</evidence>
<keyword evidence="2" id="KW-1185">Reference proteome</keyword>
<reference evidence="1" key="1">
    <citation type="submission" date="2022-11" db="EMBL/GenBank/DDBJ databases">
        <title>Genome Sequence of Boeremia exigua.</title>
        <authorList>
            <person name="Buettner E."/>
        </authorList>
    </citation>
    <scope>NUCLEOTIDE SEQUENCE</scope>
    <source>
        <strain evidence="1">CU02</strain>
    </source>
</reference>
<comment type="caution">
    <text evidence="1">The sequence shown here is derived from an EMBL/GenBank/DDBJ whole genome shotgun (WGS) entry which is preliminary data.</text>
</comment>
<proteinExistence type="predicted"/>